<evidence type="ECO:0000313" key="1">
    <source>
        <dbReference type="EMBL" id="KAJ8123021.1"/>
    </source>
</evidence>
<dbReference type="EMBL" id="JAPESX010000137">
    <property type="protein sequence ID" value="KAJ8123021.1"/>
    <property type="molecule type" value="Genomic_DNA"/>
</dbReference>
<protein>
    <submittedName>
        <fullName evidence="1">Uncharacterized protein</fullName>
    </submittedName>
</protein>
<dbReference type="Proteomes" id="UP001153334">
    <property type="component" value="Unassembled WGS sequence"/>
</dbReference>
<comment type="caution">
    <text evidence="1">The sequence shown here is derived from an EMBL/GenBank/DDBJ whole genome shotgun (WGS) entry which is preliminary data.</text>
</comment>
<gene>
    <name evidence="1" type="ORF">ONZ43_g932</name>
</gene>
<proteinExistence type="predicted"/>
<reference evidence="1" key="1">
    <citation type="submission" date="2022-11" db="EMBL/GenBank/DDBJ databases">
        <title>Genome Sequence of Nemania bipapillata.</title>
        <authorList>
            <person name="Buettner E."/>
        </authorList>
    </citation>
    <scope>NUCLEOTIDE SEQUENCE</scope>
    <source>
        <strain evidence="1">CP14</strain>
    </source>
</reference>
<name>A0ACC2J681_9PEZI</name>
<evidence type="ECO:0000313" key="2">
    <source>
        <dbReference type="Proteomes" id="UP001153334"/>
    </source>
</evidence>
<keyword evidence="2" id="KW-1185">Reference proteome</keyword>
<sequence>MTSTTRTAVNSPTNIAPSHFICDPSVAKFNVSLGAYLETDTSLHGICGGAFVFDDTGRLLLVQRAAHDSYPLRWEVPGGTIDAEDESLLHGLVRELWEETGLRARCVAGVVGKGYTFLTRRPVCVCKYHFFVDVEAYDVRLDPNEHAAFVWVTEDEAKAKKCGDIELVYTSSPQEAVILEAFGSGRKGAETQDRIHGPAITIS</sequence>
<accession>A0ACC2J681</accession>
<organism evidence="1 2">
    <name type="scientific">Nemania bipapillata</name>
    <dbReference type="NCBI Taxonomy" id="110536"/>
    <lineage>
        <taxon>Eukaryota</taxon>
        <taxon>Fungi</taxon>
        <taxon>Dikarya</taxon>
        <taxon>Ascomycota</taxon>
        <taxon>Pezizomycotina</taxon>
        <taxon>Sordariomycetes</taxon>
        <taxon>Xylariomycetidae</taxon>
        <taxon>Xylariales</taxon>
        <taxon>Xylariaceae</taxon>
        <taxon>Nemania</taxon>
    </lineage>
</organism>